<gene>
    <name evidence="1" type="ORF">TRFO_27056</name>
</gene>
<sequence>MISRPLTDLEHLYISIIPINIQLGIEVDDPSVIPAYIKRIQNTSLAMHLRADKDNLYHTNDVAPIFKLPEKTKNLQEAVTYAIQHCKTTQSFPLAVLAANSRHLVFNACHTFCDGKMLKTLVSEVQNPTNKKMPFLPVPILTNFAEQLKGLPPLSHDYNDPIITHLDNTHPKEEDKSDIFSNIFSKFNVQDLKCFNNGKVKGLTEHLSSSLILAAKALGDLGDGYGLQGAMDLRPFLPGDRGEDLDIVDHVGNFIMTSKNPKTVHDLQQDLRKCIKDAVEKKTFLNHMVWDIQHYCTNENNNEETKEPEFPVRGLGCYVSNVGQVRIKKPITDIMMRVDMEEPYTMMSIIAYSVVSEFENSVRTHLTYGTKGTTKAYMEKLNRKFDYAMTKLNPQTSINDAIEILRKID</sequence>
<accession>A0A1J4K2Q3</accession>
<evidence type="ECO:0008006" key="3">
    <source>
        <dbReference type="Google" id="ProtNLM"/>
    </source>
</evidence>
<dbReference type="RefSeq" id="XP_068358386.1">
    <property type="nucleotide sequence ID" value="XM_068505312.1"/>
</dbReference>
<evidence type="ECO:0000313" key="1">
    <source>
        <dbReference type="EMBL" id="OHT05250.1"/>
    </source>
</evidence>
<dbReference type="EMBL" id="MLAK01000764">
    <property type="protein sequence ID" value="OHT05250.1"/>
    <property type="molecule type" value="Genomic_DNA"/>
</dbReference>
<name>A0A1J4K2Q3_9EUKA</name>
<keyword evidence="2" id="KW-1185">Reference proteome</keyword>
<dbReference type="Proteomes" id="UP000179807">
    <property type="component" value="Unassembled WGS sequence"/>
</dbReference>
<protein>
    <recommendedName>
        <fullName evidence="3">Condensation domain-containing protein</fullName>
    </recommendedName>
</protein>
<organism evidence="1 2">
    <name type="scientific">Tritrichomonas foetus</name>
    <dbReference type="NCBI Taxonomy" id="1144522"/>
    <lineage>
        <taxon>Eukaryota</taxon>
        <taxon>Metamonada</taxon>
        <taxon>Parabasalia</taxon>
        <taxon>Tritrichomonadida</taxon>
        <taxon>Tritrichomonadidae</taxon>
        <taxon>Tritrichomonas</taxon>
    </lineage>
</organism>
<evidence type="ECO:0000313" key="2">
    <source>
        <dbReference type="Proteomes" id="UP000179807"/>
    </source>
</evidence>
<reference evidence="1" key="1">
    <citation type="submission" date="2016-10" db="EMBL/GenBank/DDBJ databases">
        <authorList>
            <person name="Benchimol M."/>
            <person name="Almeida L.G."/>
            <person name="Vasconcelos A.T."/>
            <person name="Perreira-Neves A."/>
            <person name="Rosa I.A."/>
            <person name="Tasca T."/>
            <person name="Bogo M.R."/>
            <person name="de Souza W."/>
        </authorList>
    </citation>
    <scope>NUCLEOTIDE SEQUENCE [LARGE SCALE GENOMIC DNA]</scope>
    <source>
        <strain evidence="1">K</strain>
    </source>
</reference>
<dbReference type="AlphaFoldDB" id="A0A1J4K2Q3"/>
<proteinExistence type="predicted"/>
<comment type="caution">
    <text evidence="1">The sequence shown here is derived from an EMBL/GenBank/DDBJ whole genome shotgun (WGS) entry which is preliminary data.</text>
</comment>
<dbReference type="GeneID" id="94840016"/>
<dbReference type="OrthoDB" id="10445991at2759"/>
<dbReference type="VEuPathDB" id="TrichDB:TRFO_27056"/>